<dbReference type="SUPFAM" id="SSF51338">
    <property type="entry name" value="Composite domain of metallo-dependent hydrolases"/>
    <property type="match status" value="1"/>
</dbReference>
<dbReference type="InterPro" id="IPR003764">
    <property type="entry name" value="GlcNAc_6-P_deAcase"/>
</dbReference>
<evidence type="ECO:0000256" key="5">
    <source>
        <dbReference type="ARBA" id="ARBA00022801"/>
    </source>
</evidence>
<dbReference type="PANTHER" id="PTHR11113">
    <property type="entry name" value="N-ACETYLGLUCOSAMINE-6-PHOSPHATE DEACETYLASE"/>
    <property type="match status" value="1"/>
</dbReference>
<evidence type="ECO:0000256" key="12">
    <source>
        <dbReference type="PIRSR" id="PIRSR038994-3"/>
    </source>
</evidence>
<feature type="domain" description="BsNagA composite" evidence="14">
    <location>
        <begin position="4"/>
        <end position="53"/>
    </location>
</feature>
<dbReference type="Pfam" id="PF01979">
    <property type="entry name" value="Amidohydro_1"/>
    <property type="match status" value="1"/>
</dbReference>
<dbReference type="Pfam" id="PF22644">
    <property type="entry name" value="BsNagA_N"/>
    <property type="match status" value="1"/>
</dbReference>
<dbReference type="AlphaFoldDB" id="A0A0D1KBQ3"/>
<evidence type="ECO:0000259" key="14">
    <source>
        <dbReference type="Pfam" id="PF22644"/>
    </source>
</evidence>
<evidence type="ECO:0000256" key="4">
    <source>
        <dbReference type="ARBA" id="ARBA00022723"/>
    </source>
</evidence>
<comment type="similarity">
    <text evidence="1 9">Belongs to the metallo-dependent hydrolases superfamily. NagA family.</text>
</comment>
<comment type="pathway">
    <text evidence="8">Amino-sugar metabolism; N-acetylneuraminate degradation; D-fructose 6-phosphate from N-acetylneuraminate: step 4/5.</text>
</comment>
<feature type="active site" description="Proton donor/acceptor" evidence="10">
    <location>
        <position position="281"/>
    </location>
</feature>
<sequence>MAESLLIKDIAIVTENEVIKNGYVGINDGKISTVSTERPKESYSKEIQAPADSVLLPGMIDIHIHGGYGADTMDASFSTLDIMSSRLPEEGTTSFLATTITQEHGNISQALVNAREWKAAEESSLLGAELLGIHLEGPFVSPKRAGAQPKDWIRPSDVALFKKWQQEAGGLIKIVTLAPEEDQHFELIRHLKDESIIASMGHTDADSALLSDAAKAGASHMTHLYNAMSPFHHREPGVIGTALAHDGFVTELIADGIHSHPLAAKLAFLAKGSSKLILITDSMRAKGLKDGVYEFGGQSVTVRGRTALLSDGTLAGSILKMNEGARHMREFTNCSWTDIANITSANAAKQLGIFDRKGSVTVGKDADLVIVSSDCEVILTICRGNIAFISKEADQI</sequence>
<evidence type="ECO:0000259" key="13">
    <source>
        <dbReference type="Pfam" id="PF01979"/>
    </source>
</evidence>
<feature type="binding site" evidence="11">
    <location>
        <begin position="226"/>
        <end position="227"/>
    </location>
    <ligand>
        <name>substrate</name>
    </ligand>
</feature>
<evidence type="ECO:0000256" key="10">
    <source>
        <dbReference type="PIRSR" id="PIRSR038994-1"/>
    </source>
</evidence>
<dbReference type="InterPro" id="IPR011059">
    <property type="entry name" value="Metal-dep_hydrolase_composite"/>
</dbReference>
<feature type="binding site" evidence="12">
    <location>
        <position position="136"/>
    </location>
    <ligand>
        <name>Zn(2+)</name>
        <dbReference type="ChEBI" id="CHEBI:29105"/>
    </ligand>
</feature>
<dbReference type="EMBL" id="CP120576">
    <property type="protein sequence ID" value="WEY85783.1"/>
    <property type="molecule type" value="Genomic_DNA"/>
</dbReference>
<reference evidence="16" key="2">
    <citation type="submission" date="2023-03" db="EMBL/GenBank/DDBJ databases">
        <title>Complete genome sequences of 52 Bacillus and Priestia strains isolated from West-African fermentations and 26 reference strains from the DSMZ collection.</title>
        <authorList>
            <person name="Wiedenbein E.S."/>
            <person name="Canoy T.S."/>
            <person name="Hui Y."/>
            <person name="Parkouda C."/>
            <person name="Dawende C."/>
            <person name="Ametefe E."/>
            <person name="Jespersen L."/>
            <person name="Nielsen D.S."/>
        </authorList>
    </citation>
    <scope>NUCLEOTIDE SEQUENCE</scope>
    <source>
        <strain evidence="16">PRO56</strain>
    </source>
</reference>
<dbReference type="FunFam" id="3.20.20.140:FF:000004">
    <property type="entry name" value="N-acetylglucosamine-6-phosphate deacetylase"/>
    <property type="match status" value="1"/>
</dbReference>
<evidence type="ECO:0000256" key="6">
    <source>
        <dbReference type="ARBA" id="ARBA00023277"/>
    </source>
</evidence>
<evidence type="ECO:0000256" key="1">
    <source>
        <dbReference type="ARBA" id="ARBA00010716"/>
    </source>
</evidence>
<dbReference type="PATRIC" id="fig|1423.173.peg.4335"/>
<feature type="binding site" evidence="12">
    <location>
        <position position="202"/>
    </location>
    <ligand>
        <name>Zn(2+)</name>
        <dbReference type="ChEBI" id="CHEBI:29105"/>
    </ligand>
</feature>
<dbReference type="InterPro" id="IPR032466">
    <property type="entry name" value="Metal_Hydrolase"/>
</dbReference>
<protein>
    <recommendedName>
        <fullName evidence="3">N-acetylglucosamine-6-phosphate deacetylase</fullName>
        <ecNumber evidence="2">3.5.1.25</ecNumber>
    </recommendedName>
</protein>
<keyword evidence="4 12" id="KW-0479">Metal-binding</keyword>
<feature type="binding site" evidence="11">
    <location>
        <position position="258"/>
    </location>
    <ligand>
        <name>substrate</name>
    </ligand>
</feature>
<dbReference type="PANTHER" id="PTHR11113:SF14">
    <property type="entry name" value="N-ACETYLGLUCOSAMINE-6-PHOSPHATE DEACETYLASE"/>
    <property type="match status" value="1"/>
</dbReference>
<evidence type="ECO:0000313" key="16">
    <source>
        <dbReference type="EMBL" id="WEY85783.1"/>
    </source>
</evidence>
<dbReference type="Gene3D" id="3.20.20.140">
    <property type="entry name" value="Metal-dependent hydrolases"/>
    <property type="match status" value="1"/>
</dbReference>
<keyword evidence="6 9" id="KW-0119">Carbohydrate metabolism</keyword>
<dbReference type="EC" id="3.5.1.25" evidence="2"/>
<feature type="binding site" evidence="11">
    <location>
        <position position="147"/>
    </location>
    <ligand>
        <name>substrate</name>
    </ligand>
</feature>
<reference evidence="15 17" key="1">
    <citation type="submission" date="2014-12" db="EMBL/GenBank/DDBJ databases">
        <title>Comparative genome analysis of Bacillus coagulans HM-08, Clostridium butyricum HM-68, Bacillus subtilis HM-66 and Bacillus licheniformis BL-09.</title>
        <authorList>
            <person name="Zhang H."/>
        </authorList>
    </citation>
    <scope>NUCLEOTIDE SEQUENCE [LARGE SCALE GENOMIC DNA]</scope>
    <source>
        <strain evidence="15 17">HM-66</strain>
    </source>
</reference>
<dbReference type="Proteomes" id="UP000032247">
    <property type="component" value="Unassembled WGS sequence"/>
</dbReference>
<dbReference type="EMBL" id="JXBC01000013">
    <property type="protein sequence ID" value="KIU05790.1"/>
    <property type="molecule type" value="Genomic_DNA"/>
</dbReference>
<evidence type="ECO:0000256" key="11">
    <source>
        <dbReference type="PIRSR" id="PIRSR038994-2"/>
    </source>
</evidence>
<evidence type="ECO:0000256" key="9">
    <source>
        <dbReference type="PIRNR" id="PIRNR038994"/>
    </source>
</evidence>
<dbReference type="Gene3D" id="2.30.40.10">
    <property type="entry name" value="Urease, subunit C, domain 1"/>
    <property type="match status" value="1"/>
</dbReference>
<evidence type="ECO:0000313" key="17">
    <source>
        <dbReference type="Proteomes" id="UP000032247"/>
    </source>
</evidence>
<proteinExistence type="inferred from homology"/>
<name>A0A0D1KBQ3_BACIU</name>
<dbReference type="GO" id="GO:0008448">
    <property type="term" value="F:N-acetylglucosamine-6-phosphate deacetylase activity"/>
    <property type="evidence" value="ECO:0007669"/>
    <property type="project" value="UniProtKB-EC"/>
</dbReference>
<comment type="catalytic activity">
    <reaction evidence="7">
        <text>N-acetyl-D-glucosamine 6-phosphate + H2O = D-glucosamine 6-phosphate + acetate</text>
        <dbReference type="Rhea" id="RHEA:22936"/>
        <dbReference type="ChEBI" id="CHEBI:15377"/>
        <dbReference type="ChEBI" id="CHEBI:30089"/>
        <dbReference type="ChEBI" id="CHEBI:57513"/>
        <dbReference type="ChEBI" id="CHEBI:58725"/>
        <dbReference type="EC" id="3.5.1.25"/>
    </reaction>
</comment>
<feature type="binding site" evidence="11">
    <location>
        <position position="234"/>
    </location>
    <ligand>
        <name>substrate</name>
    </ligand>
</feature>
<dbReference type="STRING" id="483913.AN935_17615"/>
<dbReference type="Proteomes" id="UP001214898">
    <property type="component" value="Chromosome"/>
</dbReference>
<feature type="domain" description="Amidohydrolase-related" evidence="13">
    <location>
        <begin position="54"/>
        <end position="386"/>
    </location>
</feature>
<evidence type="ECO:0000256" key="7">
    <source>
        <dbReference type="ARBA" id="ARBA00047647"/>
    </source>
</evidence>
<accession>A0A0D1KBQ3</accession>
<evidence type="ECO:0000313" key="15">
    <source>
        <dbReference type="EMBL" id="KIU05790.1"/>
    </source>
</evidence>
<dbReference type="GO" id="GO:0046872">
    <property type="term" value="F:metal ion binding"/>
    <property type="evidence" value="ECO:0007669"/>
    <property type="project" value="UniProtKB-KW"/>
</dbReference>
<keyword evidence="5 9" id="KW-0378">Hydrolase</keyword>
<dbReference type="NCBIfam" id="TIGR00221">
    <property type="entry name" value="nagA"/>
    <property type="match status" value="1"/>
</dbReference>
<evidence type="ECO:0000256" key="8">
    <source>
        <dbReference type="ARBA" id="ARBA00060590"/>
    </source>
</evidence>
<dbReference type="SUPFAM" id="SSF51556">
    <property type="entry name" value="Metallo-dependent hydrolases"/>
    <property type="match status" value="1"/>
</dbReference>
<organism evidence="15 17">
    <name type="scientific">Bacillus subtilis</name>
    <dbReference type="NCBI Taxonomy" id="1423"/>
    <lineage>
        <taxon>Bacteria</taxon>
        <taxon>Bacillati</taxon>
        <taxon>Bacillota</taxon>
        <taxon>Bacilli</taxon>
        <taxon>Bacillales</taxon>
        <taxon>Bacillaceae</taxon>
        <taxon>Bacillus</taxon>
    </lineage>
</organism>
<comment type="cofactor">
    <cofactor evidence="12">
        <name>a divalent metal cation</name>
        <dbReference type="ChEBI" id="CHEBI:60240"/>
    </cofactor>
    <text evidence="12">Binds 1 divalent metal cation per subunit.</text>
</comment>
<evidence type="ECO:0000256" key="2">
    <source>
        <dbReference type="ARBA" id="ARBA00011899"/>
    </source>
</evidence>
<dbReference type="PIRSF" id="PIRSF038994">
    <property type="entry name" value="NagA"/>
    <property type="match status" value="1"/>
</dbReference>
<feature type="binding site" evidence="11">
    <location>
        <begin position="314"/>
        <end position="316"/>
    </location>
    <ligand>
        <name>substrate</name>
    </ligand>
</feature>
<feature type="binding site" evidence="12">
    <location>
        <position position="223"/>
    </location>
    <ligand>
        <name>Zn(2+)</name>
        <dbReference type="ChEBI" id="CHEBI:29105"/>
    </ligand>
</feature>
<evidence type="ECO:0000256" key="3">
    <source>
        <dbReference type="ARBA" id="ARBA00018029"/>
    </source>
</evidence>
<dbReference type="InterPro" id="IPR059134">
    <property type="entry name" value="BsNagA_N"/>
</dbReference>
<dbReference type="GO" id="GO:0006046">
    <property type="term" value="P:N-acetylglucosamine catabolic process"/>
    <property type="evidence" value="ECO:0007669"/>
    <property type="project" value="TreeGrafter"/>
</dbReference>
<gene>
    <name evidence="16" type="primary">nagA</name>
    <name evidence="16" type="ORF">P5633_06385</name>
    <name evidence="15" type="ORF">SC09_contig4orf00696</name>
</gene>
<dbReference type="CDD" id="cd00854">
    <property type="entry name" value="NagA"/>
    <property type="match status" value="1"/>
</dbReference>
<dbReference type="InterPro" id="IPR006680">
    <property type="entry name" value="Amidohydro-rel"/>
</dbReference>